<comment type="caution">
    <text evidence="2">The sequence shown here is derived from an EMBL/GenBank/DDBJ whole genome shotgun (WGS) entry which is preliminary data.</text>
</comment>
<keyword evidence="1" id="KW-0732">Signal</keyword>
<feature type="chain" id="PRO_5014844986" description="SdiA-regulated family protein" evidence="1">
    <location>
        <begin position="23"/>
        <end position="290"/>
    </location>
</feature>
<evidence type="ECO:0000313" key="2">
    <source>
        <dbReference type="EMBL" id="PJR03184.1"/>
    </source>
</evidence>
<dbReference type="SUPFAM" id="SSF101898">
    <property type="entry name" value="NHL repeat"/>
    <property type="match status" value="1"/>
</dbReference>
<evidence type="ECO:0008006" key="4">
    <source>
        <dbReference type="Google" id="ProtNLM"/>
    </source>
</evidence>
<dbReference type="EMBL" id="NIPO01000001">
    <property type="protein sequence ID" value="PJR03184.1"/>
    <property type="molecule type" value="Genomic_DNA"/>
</dbReference>
<dbReference type="Proteomes" id="UP000231960">
    <property type="component" value="Unassembled WGS sequence"/>
</dbReference>
<accession>A0A2M9R2U5</accession>
<gene>
    <name evidence="2" type="ORF">CDL10_00740</name>
</gene>
<evidence type="ECO:0000313" key="3">
    <source>
        <dbReference type="Proteomes" id="UP000231960"/>
    </source>
</evidence>
<dbReference type="AlphaFoldDB" id="A0A2M9R2U5"/>
<evidence type="ECO:0000256" key="1">
    <source>
        <dbReference type="SAM" id="SignalP"/>
    </source>
</evidence>
<protein>
    <recommendedName>
        <fullName evidence="4">SdiA-regulated family protein</fullName>
    </recommendedName>
</protein>
<feature type="signal peptide" evidence="1">
    <location>
        <begin position="1"/>
        <end position="22"/>
    </location>
</feature>
<proteinExistence type="predicted"/>
<organism evidence="2 3">
    <name type="scientific">Avrilella dinanensis</name>
    <dbReference type="NCBI Taxonomy" id="2008672"/>
    <lineage>
        <taxon>Bacteria</taxon>
        <taxon>Pseudomonadati</taxon>
        <taxon>Bacteroidota</taxon>
        <taxon>Flavobacteriia</taxon>
        <taxon>Flavobacteriales</taxon>
        <taxon>Flavobacteriaceae</taxon>
        <taxon>Avrilella</taxon>
    </lineage>
</organism>
<sequence>MKMKIYVLFLKLALLSACSSESQQPNFRELFSLDKDHNEVSGMIFHQPTQKLWMLQDKGNPSELYVYSAEGTFEKTITINNQKNTDWEDLSQDTQGNIYIGDFGNNKNERKDLRILKLHHETLNNTSIDVSQATTFYYEDQQSFPPKKSNLIYDCEAFIATDSSFYLFTKNRSKGFDGDFYVYKIPNREGHFKAEKIATLKSCGQYKSCAITGASLNTENNQIALIAHDKVFLIPFKNDASFIQENIQVKELGHHSQKESITFKNNQELWIADEKEKGKIGGKVYVLDLN</sequence>
<reference evidence="2 3" key="1">
    <citation type="submission" date="2017-06" db="EMBL/GenBank/DDBJ databases">
        <title>Description of Avrilella dinanensis gen. nov. sp. nov.</title>
        <authorList>
            <person name="Leyer C."/>
            <person name="Sassi M."/>
            <person name="Minet J."/>
            <person name="Kayal S."/>
            <person name="Cattoir V."/>
        </authorList>
    </citation>
    <scope>NUCLEOTIDE SEQUENCE [LARGE SCALE GENOMIC DNA]</scope>
    <source>
        <strain evidence="2 3">UR159</strain>
    </source>
</reference>
<keyword evidence="3" id="KW-1185">Reference proteome</keyword>
<name>A0A2M9R2U5_9FLAO</name>